<reference evidence="17 18" key="1">
    <citation type="submission" date="2019-05" db="EMBL/GenBank/DDBJ databases">
        <title>Culicoidintestinum kansasii gen. nov., sp. nov. from the gastrointestinal tract of the biting midge, Culicoides sonorensis.</title>
        <authorList>
            <person name="Neupane S."/>
            <person name="Ghosh A."/>
            <person name="Gunther S."/>
            <person name="Martin K."/>
            <person name="Zurek L."/>
        </authorList>
    </citation>
    <scope>NUCLEOTIDE SEQUENCE [LARGE SCALE GENOMIC DNA]</scope>
    <source>
        <strain evidence="17 18">CS-1</strain>
    </source>
</reference>
<comment type="subcellular location">
    <subcellularLocation>
        <location evidence="2">Cell membrane</location>
        <topology evidence="2">Multi-pass membrane protein</topology>
    </subcellularLocation>
</comment>
<evidence type="ECO:0000256" key="14">
    <source>
        <dbReference type="SAM" id="Phobius"/>
    </source>
</evidence>
<evidence type="ECO:0000256" key="5">
    <source>
        <dbReference type="ARBA" id="ARBA00022553"/>
    </source>
</evidence>
<organism evidence="17 18">
    <name type="scientific">Culicoidibacter larvae</name>
    <dbReference type="NCBI Taxonomy" id="2579976"/>
    <lineage>
        <taxon>Bacteria</taxon>
        <taxon>Bacillati</taxon>
        <taxon>Bacillota</taxon>
        <taxon>Culicoidibacteria</taxon>
        <taxon>Culicoidibacterales</taxon>
        <taxon>Culicoidibacteraceae</taxon>
        <taxon>Culicoidibacter</taxon>
    </lineage>
</organism>
<dbReference type="EMBL" id="VBWP01000004">
    <property type="protein sequence ID" value="TLG74289.1"/>
    <property type="molecule type" value="Genomic_DNA"/>
</dbReference>
<keyword evidence="4" id="KW-1003">Cell membrane</keyword>
<dbReference type="InterPro" id="IPR003660">
    <property type="entry name" value="HAMP_dom"/>
</dbReference>
<evidence type="ECO:0000256" key="7">
    <source>
        <dbReference type="ARBA" id="ARBA00022692"/>
    </source>
</evidence>
<keyword evidence="12" id="KW-0902">Two-component regulatory system</keyword>
<dbReference type="Pfam" id="PF00672">
    <property type="entry name" value="HAMP"/>
    <property type="match status" value="1"/>
</dbReference>
<dbReference type="SMART" id="SM00304">
    <property type="entry name" value="HAMP"/>
    <property type="match status" value="1"/>
</dbReference>
<comment type="catalytic activity">
    <reaction evidence="1">
        <text>ATP + protein L-histidine = ADP + protein N-phospho-L-histidine.</text>
        <dbReference type="EC" id="2.7.13.3"/>
    </reaction>
</comment>
<dbReference type="Gene3D" id="6.10.340.10">
    <property type="match status" value="1"/>
</dbReference>
<keyword evidence="7 14" id="KW-0812">Transmembrane</keyword>
<accession>A0A5R8QCJ8</accession>
<dbReference type="InterPro" id="IPR003661">
    <property type="entry name" value="HisK_dim/P_dom"/>
</dbReference>
<evidence type="ECO:0000256" key="6">
    <source>
        <dbReference type="ARBA" id="ARBA00022679"/>
    </source>
</evidence>
<dbReference type="SUPFAM" id="SSF55874">
    <property type="entry name" value="ATPase domain of HSP90 chaperone/DNA topoisomerase II/histidine kinase"/>
    <property type="match status" value="1"/>
</dbReference>
<dbReference type="PROSITE" id="PS50885">
    <property type="entry name" value="HAMP"/>
    <property type="match status" value="1"/>
</dbReference>
<evidence type="ECO:0000256" key="1">
    <source>
        <dbReference type="ARBA" id="ARBA00000085"/>
    </source>
</evidence>
<dbReference type="Gene3D" id="1.10.287.130">
    <property type="match status" value="1"/>
</dbReference>
<dbReference type="SUPFAM" id="SSF158472">
    <property type="entry name" value="HAMP domain-like"/>
    <property type="match status" value="1"/>
</dbReference>
<evidence type="ECO:0000259" key="16">
    <source>
        <dbReference type="PROSITE" id="PS50885"/>
    </source>
</evidence>
<dbReference type="InterPro" id="IPR005467">
    <property type="entry name" value="His_kinase_dom"/>
</dbReference>
<dbReference type="PROSITE" id="PS50109">
    <property type="entry name" value="HIS_KIN"/>
    <property type="match status" value="1"/>
</dbReference>
<keyword evidence="11 14" id="KW-1133">Transmembrane helix</keyword>
<dbReference type="SUPFAM" id="SSF47384">
    <property type="entry name" value="Homodimeric domain of signal transducing histidine kinase"/>
    <property type="match status" value="1"/>
</dbReference>
<evidence type="ECO:0000256" key="4">
    <source>
        <dbReference type="ARBA" id="ARBA00022475"/>
    </source>
</evidence>
<dbReference type="GO" id="GO:0005886">
    <property type="term" value="C:plasma membrane"/>
    <property type="evidence" value="ECO:0007669"/>
    <property type="project" value="UniProtKB-SubCell"/>
</dbReference>
<keyword evidence="9 17" id="KW-0418">Kinase</keyword>
<evidence type="ECO:0000259" key="15">
    <source>
        <dbReference type="PROSITE" id="PS50109"/>
    </source>
</evidence>
<dbReference type="InterPro" id="IPR050398">
    <property type="entry name" value="HssS/ArlS-like"/>
</dbReference>
<dbReference type="AlphaFoldDB" id="A0A5R8QCJ8"/>
<gene>
    <name evidence="17" type="ORF">FEZ08_06170</name>
</gene>
<dbReference type="PANTHER" id="PTHR45528:SF1">
    <property type="entry name" value="SENSOR HISTIDINE KINASE CPXA"/>
    <property type="match status" value="1"/>
</dbReference>
<keyword evidence="13 14" id="KW-0472">Membrane</keyword>
<keyword evidence="6" id="KW-0808">Transferase</keyword>
<keyword evidence="5" id="KW-0597">Phosphoprotein</keyword>
<dbReference type="GO" id="GO:0005524">
    <property type="term" value="F:ATP binding"/>
    <property type="evidence" value="ECO:0007669"/>
    <property type="project" value="UniProtKB-KW"/>
</dbReference>
<feature type="transmembrane region" description="Helical" evidence="14">
    <location>
        <begin position="22"/>
        <end position="44"/>
    </location>
</feature>
<keyword evidence="8" id="KW-0547">Nucleotide-binding</keyword>
<dbReference type="InterPro" id="IPR003594">
    <property type="entry name" value="HATPase_dom"/>
</dbReference>
<dbReference type="PANTHER" id="PTHR45528">
    <property type="entry name" value="SENSOR HISTIDINE KINASE CPXA"/>
    <property type="match status" value="1"/>
</dbReference>
<dbReference type="Pfam" id="PF02518">
    <property type="entry name" value="HATPase_c"/>
    <property type="match status" value="1"/>
</dbReference>
<dbReference type="InterPro" id="IPR036890">
    <property type="entry name" value="HATPase_C_sf"/>
</dbReference>
<dbReference type="Proteomes" id="UP000306912">
    <property type="component" value="Unassembled WGS sequence"/>
</dbReference>
<name>A0A5R8QCJ8_9FIRM</name>
<dbReference type="SMART" id="SM00387">
    <property type="entry name" value="HATPase_c"/>
    <property type="match status" value="1"/>
</dbReference>
<feature type="transmembrane region" description="Helical" evidence="14">
    <location>
        <begin position="157"/>
        <end position="181"/>
    </location>
</feature>
<evidence type="ECO:0000313" key="17">
    <source>
        <dbReference type="EMBL" id="TLG74289.1"/>
    </source>
</evidence>
<evidence type="ECO:0000256" key="10">
    <source>
        <dbReference type="ARBA" id="ARBA00022840"/>
    </source>
</evidence>
<dbReference type="EC" id="2.7.13.3" evidence="3"/>
<dbReference type="CDD" id="cd06225">
    <property type="entry name" value="HAMP"/>
    <property type="match status" value="1"/>
</dbReference>
<dbReference type="GO" id="GO:0000155">
    <property type="term" value="F:phosphorelay sensor kinase activity"/>
    <property type="evidence" value="ECO:0007669"/>
    <property type="project" value="InterPro"/>
</dbReference>
<dbReference type="InParanoid" id="A0A5R8QCJ8"/>
<evidence type="ECO:0000256" key="8">
    <source>
        <dbReference type="ARBA" id="ARBA00022741"/>
    </source>
</evidence>
<proteinExistence type="predicted"/>
<protein>
    <recommendedName>
        <fullName evidence="3">histidine kinase</fullName>
        <ecNumber evidence="3">2.7.13.3</ecNumber>
    </recommendedName>
</protein>
<dbReference type="Pfam" id="PF00512">
    <property type="entry name" value="HisKA"/>
    <property type="match status" value="1"/>
</dbReference>
<evidence type="ECO:0000256" key="3">
    <source>
        <dbReference type="ARBA" id="ARBA00012438"/>
    </source>
</evidence>
<dbReference type="SMART" id="SM00388">
    <property type="entry name" value="HisKA"/>
    <property type="match status" value="1"/>
</dbReference>
<feature type="domain" description="Histidine kinase" evidence="15">
    <location>
        <begin position="241"/>
        <end position="451"/>
    </location>
</feature>
<evidence type="ECO:0000256" key="13">
    <source>
        <dbReference type="ARBA" id="ARBA00023136"/>
    </source>
</evidence>
<evidence type="ECO:0000256" key="12">
    <source>
        <dbReference type="ARBA" id="ARBA00023012"/>
    </source>
</evidence>
<evidence type="ECO:0000256" key="9">
    <source>
        <dbReference type="ARBA" id="ARBA00022777"/>
    </source>
</evidence>
<comment type="caution">
    <text evidence="17">The sequence shown here is derived from an EMBL/GenBank/DDBJ whole genome shotgun (WGS) entry which is preliminary data.</text>
</comment>
<dbReference type="OrthoDB" id="9762826at2"/>
<sequence>MSVIASTAREPMIMLNRITTKIVSRLFAAFAIILFLIMLATIFIDLSLKNTQFSQMETVMNEYKDDVTESNLPSQILGIKNGVLFLFQNNQSMHSLNVSQYIATDWQTIDGVTEKEIVASNTGDPFSYIYILKQPQATGTLIGLKLVNATFFGNSDIYRYLLIILLFLIVFVTPIILWSGYQISKPIIKLKKDALAVANGDYNRSFTLKTHDEIEELSNAMEYMKKQLENKQELQQEFIAGISHDFKTPLAVIESSIEVLADNLVSEDEQAEYYNVITNEIKRLDTLVNTILDLSMMQEGLYTFHYAPLSLDNILMTTIESVQILAQEKGVTLRFNTDNQYRIIADETAITRVFYNFLDNAIKHSPKNSNVEINVSSSHKTLTIQFTNYGDPLTAEEKDNIWNQYYKSNKSSGSGLGLAIAKYIMDNHEFTYDVFSNKKATTFSIHIPEAKYTNKKTP</sequence>
<feature type="domain" description="HAMP" evidence="16">
    <location>
        <begin position="181"/>
        <end position="233"/>
    </location>
</feature>
<dbReference type="CDD" id="cd00082">
    <property type="entry name" value="HisKA"/>
    <property type="match status" value="1"/>
</dbReference>
<keyword evidence="18" id="KW-1185">Reference proteome</keyword>
<evidence type="ECO:0000256" key="2">
    <source>
        <dbReference type="ARBA" id="ARBA00004651"/>
    </source>
</evidence>
<evidence type="ECO:0000256" key="11">
    <source>
        <dbReference type="ARBA" id="ARBA00022989"/>
    </source>
</evidence>
<keyword evidence="10" id="KW-0067">ATP-binding</keyword>
<dbReference type="InterPro" id="IPR036097">
    <property type="entry name" value="HisK_dim/P_sf"/>
</dbReference>
<evidence type="ECO:0000313" key="18">
    <source>
        <dbReference type="Proteomes" id="UP000306912"/>
    </source>
</evidence>
<dbReference type="Gene3D" id="3.30.565.10">
    <property type="entry name" value="Histidine kinase-like ATPase, C-terminal domain"/>
    <property type="match status" value="1"/>
</dbReference>